<comment type="caution">
    <text evidence="1">The sequence shown here is derived from an EMBL/GenBank/DDBJ whole genome shotgun (WGS) entry which is preliminary data.</text>
</comment>
<organism evidence="1 2">
    <name type="scientific">Bradyrhizobium zhanjiangense</name>
    <dbReference type="NCBI Taxonomy" id="1325107"/>
    <lineage>
        <taxon>Bacteria</taxon>
        <taxon>Pseudomonadati</taxon>
        <taxon>Pseudomonadota</taxon>
        <taxon>Alphaproteobacteria</taxon>
        <taxon>Hyphomicrobiales</taxon>
        <taxon>Nitrobacteraceae</taxon>
        <taxon>Bradyrhizobium</taxon>
    </lineage>
</organism>
<accession>A0A4Q0RRF6</accession>
<dbReference type="EMBL" id="LBJM01000208">
    <property type="protein sequence ID" value="RXH21182.1"/>
    <property type="molecule type" value="Genomic_DNA"/>
</dbReference>
<dbReference type="Proteomes" id="UP000290565">
    <property type="component" value="Unassembled WGS sequence"/>
</dbReference>
<sequence>MADAVKIPQTVEEAHQQGYATERKTLEEAQAIMRAGAIAGILRDGPHRDCSTLPPNHKCWEGDCDPSGWKEVLFCDGTQGCTIYAKVRCR</sequence>
<protein>
    <submittedName>
        <fullName evidence="1">Uncharacterized protein</fullName>
    </submittedName>
</protein>
<name>A0A4Q0RRF6_9BRAD</name>
<reference evidence="1 2" key="1">
    <citation type="submission" date="2015-04" db="EMBL/GenBank/DDBJ databases">
        <title>Comparative genomics of rhizobia nodulating Arachis hypogaea in China.</title>
        <authorList>
            <person name="Li Y."/>
        </authorList>
    </citation>
    <scope>NUCLEOTIDE SEQUENCE [LARGE SCALE GENOMIC DNA]</scope>
    <source>
        <strain evidence="1 2">CCBAU 51787</strain>
    </source>
</reference>
<proteinExistence type="predicted"/>
<evidence type="ECO:0000313" key="2">
    <source>
        <dbReference type="Proteomes" id="UP000290565"/>
    </source>
</evidence>
<dbReference type="AlphaFoldDB" id="A0A4Q0RRF6"/>
<gene>
    <name evidence="1" type="ORF">XH94_38015</name>
</gene>
<evidence type="ECO:0000313" key="1">
    <source>
        <dbReference type="EMBL" id="RXH21182.1"/>
    </source>
</evidence>